<keyword evidence="13" id="KW-1185">Reference proteome</keyword>
<keyword evidence="9" id="KW-0342">GTP-binding</keyword>
<keyword evidence="5" id="KW-0378">Hydrolase</keyword>
<keyword evidence="2" id="KW-0812">Transmembrane</keyword>
<dbReference type="Pfam" id="PF04799">
    <property type="entry name" value="Fzo_mitofusin"/>
    <property type="match status" value="1"/>
</dbReference>
<proteinExistence type="predicted"/>
<keyword evidence="7" id="KW-0175">Coiled coil</keyword>
<accession>A0A7E4ZWM2</accession>
<dbReference type="SUPFAM" id="SSF111479">
    <property type="entry name" value="Fzo-like conserved region"/>
    <property type="match status" value="1"/>
</dbReference>
<evidence type="ECO:0000256" key="4">
    <source>
        <dbReference type="ARBA" id="ARBA00022787"/>
    </source>
</evidence>
<dbReference type="CDD" id="cd09912">
    <property type="entry name" value="DLP_2"/>
    <property type="match status" value="1"/>
</dbReference>
<evidence type="ECO:0000313" key="13">
    <source>
        <dbReference type="Proteomes" id="UP000492821"/>
    </source>
</evidence>
<dbReference type="FunFam" id="3.40.50.300:FF:002843">
    <property type="entry name" value="Mitofusin 2"/>
    <property type="match status" value="1"/>
</dbReference>
<dbReference type="PANTHER" id="PTHR10465">
    <property type="entry name" value="TRANSMEMBRANE GTPASE FZO1"/>
    <property type="match status" value="1"/>
</dbReference>
<evidence type="ECO:0000313" key="14">
    <source>
        <dbReference type="WBParaSite" id="Pan_g22077.t1"/>
    </source>
</evidence>
<dbReference type="GO" id="GO:0005741">
    <property type="term" value="C:mitochondrial outer membrane"/>
    <property type="evidence" value="ECO:0007669"/>
    <property type="project" value="UniProtKB-SubCell"/>
</dbReference>
<reference evidence="14" key="2">
    <citation type="submission" date="2020-10" db="UniProtKB">
        <authorList>
            <consortium name="WormBaseParasite"/>
        </authorList>
    </citation>
    <scope>IDENTIFICATION</scope>
</reference>
<keyword evidence="6" id="KW-1133">Transmembrane helix</keyword>
<evidence type="ECO:0000256" key="3">
    <source>
        <dbReference type="ARBA" id="ARBA00022741"/>
    </source>
</evidence>
<evidence type="ECO:0000256" key="7">
    <source>
        <dbReference type="ARBA" id="ARBA00023054"/>
    </source>
</evidence>
<evidence type="ECO:0000256" key="10">
    <source>
        <dbReference type="ARBA" id="ARBA00023136"/>
    </source>
</evidence>
<organism evidence="13 14">
    <name type="scientific">Panagrellus redivivus</name>
    <name type="common">Microworm</name>
    <dbReference type="NCBI Taxonomy" id="6233"/>
    <lineage>
        <taxon>Eukaryota</taxon>
        <taxon>Metazoa</taxon>
        <taxon>Ecdysozoa</taxon>
        <taxon>Nematoda</taxon>
        <taxon>Chromadorea</taxon>
        <taxon>Rhabditida</taxon>
        <taxon>Tylenchina</taxon>
        <taxon>Panagrolaimomorpha</taxon>
        <taxon>Panagrolaimoidea</taxon>
        <taxon>Panagrolaimidae</taxon>
        <taxon>Panagrellus</taxon>
    </lineage>
</organism>
<evidence type="ECO:0000256" key="11">
    <source>
        <dbReference type="SAM" id="MobiDB-lite"/>
    </source>
</evidence>
<keyword evidence="8" id="KW-0496">Mitochondrion</keyword>
<dbReference type="WBParaSite" id="Pan_g22077.t1">
    <property type="protein sequence ID" value="Pan_g22077.t1"/>
    <property type="gene ID" value="Pan_g22077"/>
</dbReference>
<evidence type="ECO:0000256" key="5">
    <source>
        <dbReference type="ARBA" id="ARBA00022801"/>
    </source>
</evidence>
<keyword evidence="3" id="KW-0547">Nucleotide-binding</keyword>
<evidence type="ECO:0000259" key="12">
    <source>
        <dbReference type="PROSITE" id="PS51718"/>
    </source>
</evidence>
<dbReference type="AlphaFoldDB" id="A0A7E4ZWM2"/>
<dbReference type="GO" id="GO:0008053">
    <property type="term" value="P:mitochondrial fusion"/>
    <property type="evidence" value="ECO:0007669"/>
    <property type="project" value="InterPro"/>
</dbReference>
<comment type="subcellular location">
    <subcellularLocation>
        <location evidence="1">Mitochondrion outer membrane</location>
        <topology evidence="1">Multi-pass membrane protein</topology>
    </subcellularLocation>
</comment>
<dbReference type="GO" id="GO:0003924">
    <property type="term" value="F:GTPase activity"/>
    <property type="evidence" value="ECO:0007669"/>
    <property type="project" value="InterPro"/>
</dbReference>
<evidence type="ECO:0000256" key="8">
    <source>
        <dbReference type="ARBA" id="ARBA00023128"/>
    </source>
</evidence>
<keyword evidence="4" id="KW-1000">Mitochondrion outer membrane</keyword>
<evidence type="ECO:0000256" key="6">
    <source>
        <dbReference type="ARBA" id="ARBA00022989"/>
    </source>
</evidence>
<dbReference type="InterPro" id="IPR027417">
    <property type="entry name" value="P-loop_NTPase"/>
</dbReference>
<dbReference type="GO" id="GO:0051646">
    <property type="term" value="P:mitochondrion localization"/>
    <property type="evidence" value="ECO:0007669"/>
    <property type="project" value="TreeGrafter"/>
</dbReference>
<protein>
    <submittedName>
        <fullName evidence="14">Dynamin-type G domain-containing protein</fullName>
    </submittedName>
</protein>
<dbReference type="Pfam" id="PF00350">
    <property type="entry name" value="Dynamin_N"/>
    <property type="match status" value="1"/>
</dbReference>
<evidence type="ECO:0000256" key="2">
    <source>
        <dbReference type="ARBA" id="ARBA00022692"/>
    </source>
</evidence>
<feature type="region of interest" description="Disordered" evidence="11">
    <location>
        <begin position="1"/>
        <end position="27"/>
    </location>
</feature>
<dbReference type="InterPro" id="IPR030381">
    <property type="entry name" value="G_DYNAMIN_dom"/>
</dbReference>
<dbReference type="InterPro" id="IPR027094">
    <property type="entry name" value="Mitofusin_fam"/>
</dbReference>
<dbReference type="PANTHER" id="PTHR10465:SF3">
    <property type="entry name" value="TRANSMEMBRANE GTPASE MARF-RELATED"/>
    <property type="match status" value="1"/>
</dbReference>
<evidence type="ECO:0000256" key="1">
    <source>
        <dbReference type="ARBA" id="ARBA00004374"/>
    </source>
</evidence>
<dbReference type="GO" id="GO:0005525">
    <property type="term" value="F:GTP binding"/>
    <property type="evidence" value="ECO:0007669"/>
    <property type="project" value="UniProtKB-KW"/>
</dbReference>
<dbReference type="SUPFAM" id="SSF52540">
    <property type="entry name" value="P-loop containing nucleoside triphosphate hydrolases"/>
    <property type="match status" value="1"/>
</dbReference>
<dbReference type="Gene3D" id="3.40.50.300">
    <property type="entry name" value="P-loop containing nucleotide triphosphate hydrolases"/>
    <property type="match status" value="1"/>
</dbReference>
<dbReference type="InterPro" id="IPR006884">
    <property type="entry name" value="Fzo/mitofusin_HR2"/>
</dbReference>
<reference evidence="13" key="1">
    <citation type="journal article" date="2013" name="Genetics">
        <title>The draft genome and transcriptome of Panagrellus redivivus are shaped by the harsh demands of a free-living lifestyle.</title>
        <authorList>
            <person name="Srinivasan J."/>
            <person name="Dillman A.R."/>
            <person name="Macchietto M.G."/>
            <person name="Heikkinen L."/>
            <person name="Lakso M."/>
            <person name="Fracchia K.M."/>
            <person name="Antoshechkin I."/>
            <person name="Mortazavi A."/>
            <person name="Wong G."/>
            <person name="Sternberg P.W."/>
        </authorList>
    </citation>
    <scope>NUCLEOTIDE SEQUENCE [LARGE SCALE GENOMIC DNA]</scope>
    <source>
        <strain evidence="13">MT8872</strain>
    </source>
</reference>
<name>A0A7E4ZWM2_PANRE</name>
<evidence type="ECO:0000256" key="9">
    <source>
        <dbReference type="ARBA" id="ARBA00023134"/>
    </source>
</evidence>
<dbReference type="PROSITE" id="PS51718">
    <property type="entry name" value="G_DYNAMIN_2"/>
    <property type="match status" value="1"/>
</dbReference>
<feature type="domain" description="Dynamin-type G" evidence="12">
    <location>
        <begin position="89"/>
        <end position="341"/>
    </location>
</feature>
<dbReference type="InterPro" id="IPR045063">
    <property type="entry name" value="Dynamin_N"/>
</dbReference>
<keyword evidence="10" id="KW-0472">Membrane</keyword>
<dbReference type="Proteomes" id="UP000492821">
    <property type="component" value="Unassembled WGS sequence"/>
</dbReference>
<sequence>MSGTLPHINGAGDTRGRRHDSQDPLKRFTDAKLQMRDIYKDLEECVVDLSKFYHAEGDDDSAHKFVPAKEIAEVARFKESILTIKEMFNRDKMKVVFFGRTSNGKSTVINSMLHSKVLPQGMGHTTACFLQVEGGSENERMLQIEGSDAKRPFAELHNLGHALSSGNSATSALGTNALVTVLYPKASSKLLQNDVVLVDSPGVDLSPEFDSWIDKHCLDADVFVLVCNSESTLTQAEKNFFLRVAKRLSRPNVFILNNRWDASSSEPEQQIEQVRNQHMQRFIHFLVDELKSCTALECKDRVFFISAREVLEHRLKDKGDVERAYEQDGYPRRAKEFTSFETSFERCISKSAIRTKFEAHDRRAREIISDMRDNLDAVTNLATREKQRLKLNFELKNREFLECRKAFADFEHRYREQQQRIRQEVHLKVSADFHEEIERLEAIIDRFNMPFNDDPDKIAEFKHHLAVYVDKCVTEDLQDKCSGGLMARIWQLENDLYQNVSEIIGTEYVKNLEGAWRYKQPFKFVVTINVPKLVEDFYEDLEFKFSLGLTAIYRKLLAYKTGRPITAIGGLTLPYQQQHAAHNPQYHMANPNMHPNFANADNDDAVVTMLMNAAVYMANGGVGLAIAGVLIYQNVGWKVIAGGGAIYGGLYALERFRWNAAAKEQHLKDQFRSHLALRMKQVGNVHTAQCEGQVVSELEGVHTGLRDVVGGVHQEMKSNLDTIQRGVDRVQDFLKGVVSIKNKSSFLNTSLEAFATKFLAPDSP</sequence>